<protein>
    <recommendedName>
        <fullName evidence="4">Integral membrane protein</fullName>
    </recommendedName>
</protein>
<feature type="transmembrane region" description="Helical" evidence="1">
    <location>
        <begin position="213"/>
        <end position="234"/>
    </location>
</feature>
<feature type="transmembrane region" description="Helical" evidence="1">
    <location>
        <begin position="45"/>
        <end position="61"/>
    </location>
</feature>
<reference evidence="2" key="1">
    <citation type="submission" date="2021-04" db="EMBL/GenBank/DDBJ databases">
        <authorList>
            <person name="Hartkoorn R.C."/>
            <person name="Beaudoing E."/>
            <person name="Hot D."/>
        </authorList>
    </citation>
    <scope>NUCLEOTIDE SEQUENCE</scope>
    <source>
        <strain evidence="2">NRRL B-16292</strain>
    </source>
</reference>
<keyword evidence="1" id="KW-0472">Membrane</keyword>
<gene>
    <name evidence="2" type="ORF">Dfulv_27455</name>
</gene>
<evidence type="ECO:0000313" key="2">
    <source>
        <dbReference type="EMBL" id="UWP78905.1"/>
    </source>
</evidence>
<sequence length="316" mass="31707">MRTAWGLLIAWAGAALWSINLTLVDPAESSPDAFASNNSYWARDLRIMAVVAALAGLLLALRGRRWQVVFGAAATWFGTDMVLDRLDVQGVAAAVGTATAAGLAVAAFAAVAVVARRPPATSGRTPLLVAACVAAATAPVAAATESPTDTEAALTPLSVAVGALLVLAALGCAWSAAPDGRLMRQRLLAVAAAVTVAAGCITVLRLMAPDARLPILLLFGGLLLAAVAVIGGAAAPARAAVVSLTAYPLLAIGAVVAAFVTAPLAELWTTAAGDPPVNAADTDLFTSVLGLVIGPAYALALLALGWTATAHPEQDR</sequence>
<evidence type="ECO:0000256" key="1">
    <source>
        <dbReference type="SAM" id="Phobius"/>
    </source>
</evidence>
<feature type="transmembrane region" description="Helical" evidence="1">
    <location>
        <begin position="127"/>
        <end position="144"/>
    </location>
</feature>
<feature type="transmembrane region" description="Helical" evidence="1">
    <location>
        <begin position="156"/>
        <end position="175"/>
    </location>
</feature>
<dbReference type="EMBL" id="CP073720">
    <property type="protein sequence ID" value="UWP78905.1"/>
    <property type="molecule type" value="Genomic_DNA"/>
</dbReference>
<proteinExistence type="predicted"/>
<feature type="transmembrane region" description="Helical" evidence="1">
    <location>
        <begin position="187"/>
        <end position="207"/>
    </location>
</feature>
<feature type="transmembrane region" description="Helical" evidence="1">
    <location>
        <begin position="68"/>
        <end position="86"/>
    </location>
</feature>
<evidence type="ECO:0008006" key="4">
    <source>
        <dbReference type="Google" id="ProtNLM"/>
    </source>
</evidence>
<keyword evidence="3" id="KW-1185">Reference proteome</keyword>
<keyword evidence="1" id="KW-0812">Transmembrane</keyword>
<reference evidence="2" key="2">
    <citation type="submission" date="2022-09" db="EMBL/GenBank/DDBJ databases">
        <title>Biosynthetic gene clusters of Dactylosporangioum fulvum.</title>
        <authorList>
            <person name="Caradec T."/>
        </authorList>
    </citation>
    <scope>NUCLEOTIDE SEQUENCE</scope>
    <source>
        <strain evidence="2">NRRL B-16292</strain>
    </source>
</reference>
<feature type="transmembrane region" description="Helical" evidence="1">
    <location>
        <begin position="92"/>
        <end position="115"/>
    </location>
</feature>
<feature type="transmembrane region" description="Helical" evidence="1">
    <location>
        <begin position="285"/>
        <end position="306"/>
    </location>
</feature>
<keyword evidence="1" id="KW-1133">Transmembrane helix</keyword>
<evidence type="ECO:0000313" key="3">
    <source>
        <dbReference type="Proteomes" id="UP001059617"/>
    </source>
</evidence>
<feature type="transmembrane region" description="Helical" evidence="1">
    <location>
        <begin position="246"/>
        <end position="265"/>
    </location>
</feature>
<accession>A0ABY5VP15</accession>
<dbReference type="Proteomes" id="UP001059617">
    <property type="component" value="Chromosome"/>
</dbReference>
<dbReference type="RefSeq" id="WP_259856340.1">
    <property type="nucleotide sequence ID" value="NZ_CP073720.1"/>
</dbReference>
<organism evidence="2 3">
    <name type="scientific">Dactylosporangium fulvum</name>
    <dbReference type="NCBI Taxonomy" id="53359"/>
    <lineage>
        <taxon>Bacteria</taxon>
        <taxon>Bacillati</taxon>
        <taxon>Actinomycetota</taxon>
        <taxon>Actinomycetes</taxon>
        <taxon>Micromonosporales</taxon>
        <taxon>Micromonosporaceae</taxon>
        <taxon>Dactylosporangium</taxon>
    </lineage>
</organism>
<name>A0ABY5VP15_9ACTN</name>